<dbReference type="SMART" id="SM00463">
    <property type="entry name" value="SMR"/>
    <property type="match status" value="1"/>
</dbReference>
<dbReference type="AlphaFoldDB" id="A0A5J6MRV6"/>
<dbReference type="KEGG" id="htq:FRZ44_51820"/>
<dbReference type="PANTHER" id="PTHR35562:SF2">
    <property type="entry name" value="DNA ENDONUCLEASE SMRA-RELATED"/>
    <property type="match status" value="1"/>
</dbReference>
<name>A0A5J6MRV6_9PROT</name>
<protein>
    <submittedName>
        <fullName evidence="3">Smr protein/Muts2-like</fullName>
    </submittedName>
</protein>
<dbReference type="OrthoDB" id="7165597at2"/>
<dbReference type="InterPro" id="IPR002625">
    <property type="entry name" value="Smr_dom"/>
</dbReference>
<dbReference type="PROSITE" id="PS50828">
    <property type="entry name" value="SMR"/>
    <property type="match status" value="1"/>
</dbReference>
<dbReference type="Gene3D" id="3.30.1370.110">
    <property type="match status" value="1"/>
</dbReference>
<accession>A0A5J6MRV6</accession>
<evidence type="ECO:0000259" key="2">
    <source>
        <dbReference type="PROSITE" id="PS50828"/>
    </source>
</evidence>
<evidence type="ECO:0000313" key="3">
    <source>
        <dbReference type="EMBL" id="QEX19867.1"/>
    </source>
</evidence>
<feature type="compositionally biased region" description="Low complexity" evidence="1">
    <location>
        <begin position="55"/>
        <end position="68"/>
    </location>
</feature>
<organism evidence="3 4">
    <name type="scientific">Hypericibacter terrae</name>
    <dbReference type="NCBI Taxonomy" id="2602015"/>
    <lineage>
        <taxon>Bacteria</taxon>
        <taxon>Pseudomonadati</taxon>
        <taxon>Pseudomonadota</taxon>
        <taxon>Alphaproteobacteria</taxon>
        <taxon>Rhodospirillales</taxon>
        <taxon>Dongiaceae</taxon>
        <taxon>Hypericibacter</taxon>
    </lineage>
</organism>
<sequence length="208" mass="22141">MARAGSMCCWSMTTRKPSADEQALFREAMQGAKPIARKKRVSSSAVNTAPAVTPAKAGAQASADSAGGPMDPRFRGDDKRRGSPVAPAPKAKPPLDAGRIADLDKRTGERFKRGEMAIDAKIDLHGLTQAEAHDKLQGFLAKAAAGGKRCVLIVTGKGAGGWGVLRDAVPRWLNEPEMRRHLLAFSLAQPRHGGAGALYALLKRKREP</sequence>
<feature type="compositionally biased region" description="Basic and acidic residues" evidence="1">
    <location>
        <begin position="72"/>
        <end position="81"/>
    </location>
</feature>
<dbReference type="Proteomes" id="UP000326202">
    <property type="component" value="Chromosome"/>
</dbReference>
<dbReference type="PANTHER" id="PTHR35562">
    <property type="entry name" value="DNA ENDONUCLEASE SMRA-RELATED"/>
    <property type="match status" value="1"/>
</dbReference>
<gene>
    <name evidence="3" type="ORF">FRZ44_51820</name>
</gene>
<dbReference type="Pfam" id="PF01713">
    <property type="entry name" value="Smr"/>
    <property type="match status" value="1"/>
</dbReference>
<evidence type="ECO:0000256" key="1">
    <source>
        <dbReference type="SAM" id="MobiDB-lite"/>
    </source>
</evidence>
<reference evidence="3 4" key="1">
    <citation type="submission" date="2019-08" db="EMBL/GenBank/DDBJ databases">
        <title>Hyperibacter terrae gen. nov., sp. nov. and Hyperibacter viscosus sp. nov., two new members in the family Rhodospirillaceae isolated from the rhizosphere of Hypericum perforatum.</title>
        <authorList>
            <person name="Noviana Z."/>
        </authorList>
    </citation>
    <scope>NUCLEOTIDE SEQUENCE [LARGE SCALE GENOMIC DNA]</scope>
    <source>
        <strain evidence="3 4">R5913</strain>
    </source>
</reference>
<dbReference type="SUPFAM" id="SSF160443">
    <property type="entry name" value="SMR domain-like"/>
    <property type="match status" value="1"/>
</dbReference>
<evidence type="ECO:0000313" key="4">
    <source>
        <dbReference type="Proteomes" id="UP000326202"/>
    </source>
</evidence>
<dbReference type="EMBL" id="CP042906">
    <property type="protein sequence ID" value="QEX19867.1"/>
    <property type="molecule type" value="Genomic_DNA"/>
</dbReference>
<feature type="region of interest" description="Disordered" evidence="1">
    <location>
        <begin position="31"/>
        <end position="99"/>
    </location>
</feature>
<keyword evidence="4" id="KW-1185">Reference proteome</keyword>
<proteinExistence type="predicted"/>
<dbReference type="InterPro" id="IPR036063">
    <property type="entry name" value="Smr_dom_sf"/>
</dbReference>
<feature type="domain" description="Smr" evidence="2">
    <location>
        <begin position="122"/>
        <end position="203"/>
    </location>
</feature>